<feature type="compositionally biased region" description="Basic and acidic residues" evidence="1">
    <location>
        <begin position="79"/>
        <end position="94"/>
    </location>
</feature>
<feature type="region of interest" description="Disordered" evidence="1">
    <location>
        <begin position="79"/>
        <end position="115"/>
    </location>
</feature>
<proteinExistence type="predicted"/>
<evidence type="ECO:0000313" key="2">
    <source>
        <dbReference type="EMBL" id="ETR70401.1"/>
    </source>
</evidence>
<protein>
    <submittedName>
        <fullName evidence="2">Uncharacterized protein</fullName>
    </submittedName>
</protein>
<gene>
    <name evidence="2" type="ORF">OMM_08841</name>
</gene>
<dbReference type="Proteomes" id="UP000189670">
    <property type="component" value="Unassembled WGS sequence"/>
</dbReference>
<evidence type="ECO:0000313" key="3">
    <source>
        <dbReference type="Proteomes" id="UP000189670"/>
    </source>
</evidence>
<evidence type="ECO:0000256" key="1">
    <source>
        <dbReference type="SAM" id="MobiDB-lite"/>
    </source>
</evidence>
<organism evidence="2 3">
    <name type="scientific">Candidatus Magnetoglobus multicellularis str. Araruama</name>
    <dbReference type="NCBI Taxonomy" id="890399"/>
    <lineage>
        <taxon>Bacteria</taxon>
        <taxon>Pseudomonadati</taxon>
        <taxon>Thermodesulfobacteriota</taxon>
        <taxon>Desulfobacteria</taxon>
        <taxon>Desulfobacterales</taxon>
        <taxon>Desulfobacteraceae</taxon>
        <taxon>Candidatus Magnetoglobus</taxon>
    </lineage>
</organism>
<sequence>MMSKIKVKPIEYMIQFKKTIIDALMRIKKNARNSEKTWQHLCLILPELKQVMNKNTFKQYMSVLLAFCSELDRINNESDKIKKEPELLKNEHNNKPNHMSNYPEKKKLDRVRQQG</sequence>
<comment type="caution">
    <text evidence="2">The sequence shown here is derived from an EMBL/GenBank/DDBJ whole genome shotgun (WGS) entry which is preliminary data.</text>
</comment>
<feature type="compositionally biased region" description="Basic and acidic residues" evidence="1">
    <location>
        <begin position="103"/>
        <end position="115"/>
    </location>
</feature>
<accession>A0A1V1P6E7</accession>
<name>A0A1V1P6E7_9BACT</name>
<dbReference type="EMBL" id="ATBP01000430">
    <property type="protein sequence ID" value="ETR70401.1"/>
    <property type="molecule type" value="Genomic_DNA"/>
</dbReference>
<dbReference type="AlphaFoldDB" id="A0A1V1P6E7"/>
<reference evidence="3" key="1">
    <citation type="submission" date="2012-11" db="EMBL/GenBank/DDBJ databases">
        <authorList>
            <person name="Lucero-Rivera Y.E."/>
            <person name="Tovar-Ramirez D."/>
        </authorList>
    </citation>
    <scope>NUCLEOTIDE SEQUENCE [LARGE SCALE GENOMIC DNA]</scope>
    <source>
        <strain evidence="3">Araruama</strain>
    </source>
</reference>